<proteinExistence type="predicted"/>
<dbReference type="RefSeq" id="WP_146587235.1">
    <property type="nucleotide sequence ID" value="NZ_SJPO01000005.1"/>
</dbReference>
<dbReference type="SUPFAM" id="SSF54593">
    <property type="entry name" value="Glyoxalase/Bleomycin resistance protein/Dihydroxybiphenyl dioxygenase"/>
    <property type="match status" value="1"/>
</dbReference>
<comment type="caution">
    <text evidence="2">The sequence shown here is derived from an EMBL/GenBank/DDBJ whole genome shotgun (WGS) entry which is preliminary data.</text>
</comment>
<dbReference type="PANTHER" id="PTHR46142:SF3">
    <property type="entry name" value="F18B13.24 PROTEIN"/>
    <property type="match status" value="1"/>
</dbReference>
<dbReference type="Pfam" id="PF00903">
    <property type="entry name" value="Glyoxalase"/>
    <property type="match status" value="1"/>
</dbReference>
<dbReference type="InterPro" id="IPR029068">
    <property type="entry name" value="Glyas_Bleomycin-R_OHBP_Dase"/>
</dbReference>
<evidence type="ECO:0000313" key="3">
    <source>
        <dbReference type="Proteomes" id="UP000318478"/>
    </source>
</evidence>
<accession>A0A5C5YQH7</accession>
<name>A0A5C5YQH7_9BACT</name>
<dbReference type="EMBL" id="SJPO01000005">
    <property type="protein sequence ID" value="TWT77010.1"/>
    <property type="molecule type" value="Genomic_DNA"/>
</dbReference>
<feature type="domain" description="Glyoxalase/fosfomycin resistance/dioxygenase" evidence="1">
    <location>
        <begin position="9"/>
        <end position="125"/>
    </location>
</feature>
<evidence type="ECO:0000259" key="1">
    <source>
        <dbReference type="Pfam" id="PF00903"/>
    </source>
</evidence>
<dbReference type="AlphaFoldDB" id="A0A5C5YQH7"/>
<dbReference type="PANTHER" id="PTHR46142">
    <property type="match status" value="1"/>
</dbReference>
<organism evidence="2 3">
    <name type="scientific">Posidoniimonas polymericola</name>
    <dbReference type="NCBI Taxonomy" id="2528002"/>
    <lineage>
        <taxon>Bacteria</taxon>
        <taxon>Pseudomonadati</taxon>
        <taxon>Planctomycetota</taxon>
        <taxon>Planctomycetia</taxon>
        <taxon>Pirellulales</taxon>
        <taxon>Lacipirellulaceae</taxon>
        <taxon>Posidoniimonas</taxon>
    </lineage>
</organism>
<dbReference type="Gene3D" id="3.10.180.10">
    <property type="entry name" value="2,3-Dihydroxybiphenyl 1,2-Dioxygenase, domain 1"/>
    <property type="match status" value="1"/>
</dbReference>
<protein>
    <submittedName>
        <fullName evidence="2">Fosfomycin resistance protein FosB</fullName>
    </submittedName>
</protein>
<reference evidence="2 3" key="1">
    <citation type="submission" date="2019-02" db="EMBL/GenBank/DDBJ databases">
        <title>Deep-cultivation of Planctomycetes and their phenomic and genomic characterization uncovers novel biology.</title>
        <authorList>
            <person name="Wiegand S."/>
            <person name="Jogler M."/>
            <person name="Boedeker C."/>
            <person name="Pinto D."/>
            <person name="Vollmers J."/>
            <person name="Rivas-Marin E."/>
            <person name="Kohn T."/>
            <person name="Peeters S.H."/>
            <person name="Heuer A."/>
            <person name="Rast P."/>
            <person name="Oberbeckmann S."/>
            <person name="Bunk B."/>
            <person name="Jeske O."/>
            <person name="Meyerdierks A."/>
            <person name="Storesund J.E."/>
            <person name="Kallscheuer N."/>
            <person name="Luecker S."/>
            <person name="Lage O.M."/>
            <person name="Pohl T."/>
            <person name="Merkel B.J."/>
            <person name="Hornburger P."/>
            <person name="Mueller R.-W."/>
            <person name="Bruemmer F."/>
            <person name="Labrenz M."/>
            <person name="Spormann A.M."/>
            <person name="Op Den Camp H."/>
            <person name="Overmann J."/>
            <person name="Amann R."/>
            <person name="Jetten M.S.M."/>
            <person name="Mascher T."/>
            <person name="Medema M.H."/>
            <person name="Devos D.P."/>
            <person name="Kaster A.-K."/>
            <person name="Ovreas L."/>
            <person name="Rohde M."/>
            <person name="Galperin M.Y."/>
            <person name="Jogler C."/>
        </authorList>
    </citation>
    <scope>NUCLEOTIDE SEQUENCE [LARGE SCALE GENOMIC DNA]</scope>
    <source>
        <strain evidence="2 3">Pla123a</strain>
    </source>
</reference>
<keyword evidence="3" id="KW-1185">Reference proteome</keyword>
<dbReference type="Proteomes" id="UP000318478">
    <property type="component" value="Unassembled WGS sequence"/>
</dbReference>
<dbReference type="OrthoDB" id="9800322at2"/>
<dbReference type="InterPro" id="IPR004360">
    <property type="entry name" value="Glyas_Fos-R_dOase_dom"/>
</dbReference>
<gene>
    <name evidence="2" type="ORF">Pla123a_24370</name>
</gene>
<evidence type="ECO:0000313" key="2">
    <source>
        <dbReference type="EMBL" id="TWT77010.1"/>
    </source>
</evidence>
<sequence>MPSPLAIGRFNHATLNCRDVERSVAFYREVLGMRQMKRPGFSFAGAWLYRDGLGMMIHLNEITDLPEPPDKIQTRHRHVAFRADDFDAALADLAERGIPFEQRQLPDLGYRQAFLHDPDGNIIELGEWPDVEQLIEREGLEL</sequence>